<dbReference type="Gene3D" id="3.40.50.720">
    <property type="entry name" value="NAD(P)-binding Rossmann-like Domain"/>
    <property type="match status" value="1"/>
</dbReference>
<proteinExistence type="inferred from homology"/>
<dbReference type="InterPro" id="IPR036291">
    <property type="entry name" value="NAD(P)-bd_dom_sf"/>
</dbReference>
<accession>A0ABW4ZIM2</accession>
<evidence type="ECO:0000313" key="3">
    <source>
        <dbReference type="EMBL" id="MFD2161878.1"/>
    </source>
</evidence>
<dbReference type="SUPFAM" id="SSF51735">
    <property type="entry name" value="NAD(P)-binding Rossmann-fold domains"/>
    <property type="match status" value="1"/>
</dbReference>
<comment type="similarity">
    <text evidence="1">Belongs to the NAD(P)-dependent epimerase/dehydratase family.</text>
</comment>
<dbReference type="PANTHER" id="PTHR43000">
    <property type="entry name" value="DTDP-D-GLUCOSE 4,6-DEHYDRATASE-RELATED"/>
    <property type="match status" value="1"/>
</dbReference>
<evidence type="ECO:0000259" key="2">
    <source>
        <dbReference type="Pfam" id="PF01370"/>
    </source>
</evidence>
<sequence length="332" mass="38360">MRLLITGGSGFIGSNFIDLLTHNNFVEFINVDKQRPLNSQHNDYWRPCDILEKEKLRQIFDQYAPTHVLHLAARTDTASDKLEDYVENTEGTANLINAVENQPSVKLTIIASTQYVYKSKEFPLPEREDQYIPHTAYGVSKKLSEEATRNSSMHSAWTIIRPTNVWGPWNMRYPNEFLKIIDKGLYFHPGKANPIKSYAYVKNVAHQIWGILQSPTQAVDKQVYYVGDPPMASLTWVNSFSQELTGKKVKSFPVPLMRLASHIGDYIKKLNIPFPLHMVRFNNMLDDYDTPMQKTLDAFGLSHPNLEENVQETIGWIRGNGKFFFPYWRDKR</sequence>
<dbReference type="InterPro" id="IPR001509">
    <property type="entry name" value="Epimerase_deHydtase"/>
</dbReference>
<evidence type="ECO:0000256" key="1">
    <source>
        <dbReference type="ARBA" id="ARBA00007637"/>
    </source>
</evidence>
<protein>
    <submittedName>
        <fullName evidence="3">NAD-dependent epimerase/dehydratase family protein</fullName>
    </submittedName>
</protein>
<reference evidence="4" key="1">
    <citation type="journal article" date="2019" name="Int. J. Syst. Evol. Microbiol.">
        <title>The Global Catalogue of Microorganisms (GCM) 10K type strain sequencing project: providing services to taxonomists for standard genome sequencing and annotation.</title>
        <authorList>
            <consortium name="The Broad Institute Genomics Platform"/>
            <consortium name="The Broad Institute Genome Sequencing Center for Infectious Disease"/>
            <person name="Wu L."/>
            <person name="Ma J."/>
        </authorList>
    </citation>
    <scope>NUCLEOTIDE SEQUENCE [LARGE SCALE GENOMIC DNA]</scope>
    <source>
        <strain evidence="4">KCTC 42217</strain>
    </source>
</reference>
<organism evidence="3 4">
    <name type="scientific">Paradesertivirga mongoliensis</name>
    <dbReference type="NCBI Taxonomy" id="2100740"/>
    <lineage>
        <taxon>Bacteria</taxon>
        <taxon>Pseudomonadati</taxon>
        <taxon>Bacteroidota</taxon>
        <taxon>Sphingobacteriia</taxon>
        <taxon>Sphingobacteriales</taxon>
        <taxon>Sphingobacteriaceae</taxon>
        <taxon>Paradesertivirga</taxon>
    </lineage>
</organism>
<dbReference type="EMBL" id="JBHUHZ010000001">
    <property type="protein sequence ID" value="MFD2161878.1"/>
    <property type="molecule type" value="Genomic_DNA"/>
</dbReference>
<feature type="domain" description="NAD-dependent epimerase/dehydratase" evidence="2">
    <location>
        <begin position="4"/>
        <end position="227"/>
    </location>
</feature>
<keyword evidence="4" id="KW-1185">Reference proteome</keyword>
<dbReference type="Pfam" id="PF01370">
    <property type="entry name" value="Epimerase"/>
    <property type="match status" value="1"/>
</dbReference>
<evidence type="ECO:0000313" key="4">
    <source>
        <dbReference type="Proteomes" id="UP001597387"/>
    </source>
</evidence>
<comment type="caution">
    <text evidence="3">The sequence shown here is derived from an EMBL/GenBank/DDBJ whole genome shotgun (WGS) entry which is preliminary data.</text>
</comment>
<name>A0ABW4ZIM2_9SPHI</name>
<gene>
    <name evidence="3" type="ORF">ACFSJU_05695</name>
</gene>
<dbReference type="RefSeq" id="WP_255898384.1">
    <property type="nucleotide sequence ID" value="NZ_JAFMZO010000001.1"/>
</dbReference>
<dbReference type="Proteomes" id="UP001597387">
    <property type="component" value="Unassembled WGS sequence"/>
</dbReference>